<evidence type="ECO:0000313" key="5">
    <source>
        <dbReference type="EMBL" id="BBH01925.1"/>
    </source>
</evidence>
<keyword evidence="2 3" id="KW-0408">Iron</keyword>
<dbReference type="InterPro" id="IPR005123">
    <property type="entry name" value="Oxoglu/Fe-dep_dioxygenase_dom"/>
</dbReference>
<feature type="domain" description="Fe2OG dioxygenase" evidence="4">
    <location>
        <begin position="172"/>
        <end position="280"/>
    </location>
</feature>
<dbReference type="Pfam" id="PF03171">
    <property type="entry name" value="2OG-FeII_Oxy"/>
    <property type="match status" value="1"/>
</dbReference>
<dbReference type="PROSITE" id="PS51471">
    <property type="entry name" value="FE2OG_OXY"/>
    <property type="match status" value="1"/>
</dbReference>
<evidence type="ECO:0000256" key="2">
    <source>
        <dbReference type="ARBA" id="ARBA00023004"/>
    </source>
</evidence>
<evidence type="ECO:0000256" key="1">
    <source>
        <dbReference type="ARBA" id="ARBA00022723"/>
    </source>
</evidence>
<dbReference type="GO" id="GO:0016491">
    <property type="term" value="F:oxidoreductase activity"/>
    <property type="evidence" value="ECO:0007669"/>
    <property type="project" value="UniProtKB-KW"/>
</dbReference>
<accession>A0A4Y1RD42</accession>
<proteinExistence type="inferred from homology"/>
<reference evidence="5" key="1">
    <citation type="journal article" date="2019" name="Science">
        <title>Mutation of a bHLH transcription factor allowed almond domestication.</title>
        <authorList>
            <person name="Sanchez-Perez R."/>
            <person name="Pavan S."/>
            <person name="Mazzeo R."/>
            <person name="Moldovan C."/>
            <person name="Aiese Cigliano R."/>
            <person name="Del Cueto J."/>
            <person name="Ricciardi F."/>
            <person name="Lotti C."/>
            <person name="Ricciardi L."/>
            <person name="Dicenta F."/>
            <person name="Lopez-Marques R.L."/>
            <person name="Lindberg Moller B."/>
        </authorList>
    </citation>
    <scope>NUCLEOTIDE SEQUENCE</scope>
</reference>
<dbReference type="InterPro" id="IPR026992">
    <property type="entry name" value="DIOX_N"/>
</dbReference>
<protein>
    <submittedName>
        <fullName evidence="5">Gibberellin 2-oxidase 8</fullName>
    </submittedName>
</protein>
<dbReference type="InterPro" id="IPR027443">
    <property type="entry name" value="IPNS-like_sf"/>
</dbReference>
<evidence type="ECO:0000256" key="3">
    <source>
        <dbReference type="RuleBase" id="RU003682"/>
    </source>
</evidence>
<dbReference type="EMBL" id="AP019300">
    <property type="protein sequence ID" value="BBH01925.1"/>
    <property type="molecule type" value="Genomic_DNA"/>
</dbReference>
<keyword evidence="1 3" id="KW-0479">Metal-binding</keyword>
<dbReference type="InterPro" id="IPR050231">
    <property type="entry name" value="Iron_ascorbate_oxido_reductase"/>
</dbReference>
<comment type="similarity">
    <text evidence="3">Belongs to the iron/ascorbate-dependent oxidoreductase family.</text>
</comment>
<gene>
    <name evidence="5" type="ORF">Prudu_012334</name>
</gene>
<name>A0A4Y1RD42_PRUDU</name>
<organism evidence="5">
    <name type="scientific">Prunus dulcis</name>
    <name type="common">Almond</name>
    <name type="synonym">Amygdalus dulcis</name>
    <dbReference type="NCBI Taxonomy" id="3755"/>
    <lineage>
        <taxon>Eukaryota</taxon>
        <taxon>Viridiplantae</taxon>
        <taxon>Streptophyta</taxon>
        <taxon>Embryophyta</taxon>
        <taxon>Tracheophyta</taxon>
        <taxon>Spermatophyta</taxon>
        <taxon>Magnoliopsida</taxon>
        <taxon>eudicotyledons</taxon>
        <taxon>Gunneridae</taxon>
        <taxon>Pentapetalae</taxon>
        <taxon>rosids</taxon>
        <taxon>fabids</taxon>
        <taxon>Rosales</taxon>
        <taxon>Rosaceae</taxon>
        <taxon>Amygdaloideae</taxon>
        <taxon>Amygdaleae</taxon>
        <taxon>Prunus</taxon>
    </lineage>
</organism>
<dbReference type="PANTHER" id="PTHR47990">
    <property type="entry name" value="2-OXOGLUTARATE (2OG) AND FE(II)-DEPENDENT OXYGENASE SUPERFAMILY PROTEIN-RELATED"/>
    <property type="match status" value="1"/>
</dbReference>
<dbReference type="AlphaFoldDB" id="A0A4Y1RD42"/>
<dbReference type="SUPFAM" id="SSF51197">
    <property type="entry name" value="Clavaminate synthase-like"/>
    <property type="match status" value="1"/>
</dbReference>
<dbReference type="Pfam" id="PF14226">
    <property type="entry name" value="DIOX_N"/>
    <property type="match status" value="1"/>
</dbReference>
<dbReference type="GO" id="GO:0046872">
    <property type="term" value="F:metal ion binding"/>
    <property type="evidence" value="ECO:0007669"/>
    <property type="project" value="UniProtKB-KW"/>
</dbReference>
<dbReference type="InterPro" id="IPR044861">
    <property type="entry name" value="IPNS-like_FE2OG_OXY"/>
</dbReference>
<keyword evidence="3" id="KW-0560">Oxidoreductase</keyword>
<evidence type="ECO:0000259" key="4">
    <source>
        <dbReference type="PROSITE" id="PS51471"/>
    </source>
</evidence>
<sequence length="325" mass="37174">MENFANSQGLSALQSKAVLMDFEPPFQGTCKTLLQNPTRYHDKLSDVDQCELPVIDLNNLNFGHTEREKIVHEVAQAASQWGFFQVVNHGFHRKFYRWGNPEATCLKQFSWSEAFHISTTEIPTMSTEHKSLRSTIEAFVKTVSGLARSLAEILAQPLGIKPIYFEENCPARTSYLRLNRYAPCPFSSQVYGLISHTDTDFLTIVYQDQVGGLEIYKDGRWLGVKPNPEALIVNIGDFLRMSLYHVYNLALSNGIYKSIKHRVVTSQKVERFSVAYFYCPSYDVVIKSCGKPALYRQFTLREYKQQTQIDVQEIGEKVGLSRFLL</sequence>
<dbReference type="Gene3D" id="2.60.120.330">
    <property type="entry name" value="B-lactam Antibiotic, Isopenicillin N Synthase, Chain"/>
    <property type="match status" value="1"/>
</dbReference>